<dbReference type="GO" id="GO:0005524">
    <property type="term" value="F:ATP binding"/>
    <property type="evidence" value="ECO:0007669"/>
    <property type="project" value="UniProtKB-KW"/>
</dbReference>
<dbReference type="RefSeq" id="WP_015496829.1">
    <property type="nucleotide sequence ID" value="NC_020908.1"/>
</dbReference>
<dbReference type="PANTHER" id="PTHR43790:SF4">
    <property type="entry name" value="GUANOSINE IMPORT ATP-BINDING PROTEIN NUPO"/>
    <property type="match status" value="1"/>
</dbReference>
<feature type="domain" description="ABC transporter" evidence="3">
    <location>
        <begin position="5"/>
        <end position="238"/>
    </location>
</feature>
<dbReference type="PROSITE" id="PS00211">
    <property type="entry name" value="ABC_TRANSPORTER_1"/>
    <property type="match status" value="1"/>
</dbReference>
<dbReference type="AlphaFoldDB" id="M9RNS6"/>
<sequence>MSPLLKCVELTKRFPGVVANDRVTFDLMLGEVHCLFGENGAGKSTLSSCLFGYYQPEGGHIECDGSPVKFNSPRDAIAVGIGMVHQHFVLVADFTVLENIVVGTHAKGWKLDLKSARARVDALCQQYDINLDLDAYVRDLAVGQQQWVEILKALYLDARILILDEPTAVLTPDESERLFLIIDQMCQRHISIILISHKMSEVMQADRVTVLRKGAVVGTVEIADATPDMLTKMMVGRDVALRVSRTNTADQGDVKKPVLEVRNVSYVAASGKSALTDITLTIHSGEILGLAGVSGNGQKELFEVLSGILVPDAGEITLDGATVTGMQSRDYMQRGVGLIPDDRFREGLIPEFSVQENMILGWQRDDAYTSGPLLSAAKIKENGEAMIDAFQIKVPSGATPVNHLSGGNAQKVILAREFSQSSTLLLANQPTRGLDLGVIEYVYTQIIAKRDQGYAVLLASEELEDLLNISDRIAVMSDGKIVGIVNAQDSSVPEIGQLMTGAQAA</sequence>
<accession>M9RNS6</accession>
<dbReference type="CDD" id="cd03215">
    <property type="entry name" value="ABC_Carb_Monos_II"/>
    <property type="match status" value="1"/>
</dbReference>
<feature type="domain" description="ABC transporter" evidence="3">
    <location>
        <begin position="259"/>
        <end position="503"/>
    </location>
</feature>
<dbReference type="HOGENOM" id="CLU_000604_92_0_5"/>
<dbReference type="InterPro" id="IPR017871">
    <property type="entry name" value="ABC_transporter-like_CS"/>
</dbReference>
<dbReference type="InterPro" id="IPR003593">
    <property type="entry name" value="AAA+_ATPase"/>
</dbReference>
<dbReference type="InterPro" id="IPR003439">
    <property type="entry name" value="ABC_transporter-like_ATP-bd"/>
</dbReference>
<dbReference type="OrthoDB" id="9805029at2"/>
<gene>
    <name evidence="4" type="ORF">OA238_c39010</name>
</gene>
<dbReference type="Gene3D" id="3.40.50.300">
    <property type="entry name" value="P-loop containing nucleotide triphosphate hydrolases"/>
    <property type="match status" value="2"/>
</dbReference>
<dbReference type="Proteomes" id="UP000004688">
    <property type="component" value="Chromosome"/>
</dbReference>
<dbReference type="CDD" id="cd03216">
    <property type="entry name" value="ABC_Carb_Monos_I"/>
    <property type="match status" value="1"/>
</dbReference>
<evidence type="ECO:0000256" key="1">
    <source>
        <dbReference type="ARBA" id="ARBA00022741"/>
    </source>
</evidence>
<dbReference type="EMBL" id="CP003742">
    <property type="protein sequence ID" value="AGI73842.1"/>
    <property type="molecule type" value="Genomic_DNA"/>
</dbReference>
<dbReference type="SUPFAM" id="SSF52540">
    <property type="entry name" value="P-loop containing nucleoside triphosphate hydrolases"/>
    <property type="match status" value="2"/>
</dbReference>
<dbReference type="eggNOG" id="COG3845">
    <property type="taxonomic scope" value="Bacteria"/>
</dbReference>
<name>M9RNS6_9RHOB</name>
<dbReference type="KEGG" id="oar:OA238_c39010"/>
<dbReference type="GO" id="GO:0016887">
    <property type="term" value="F:ATP hydrolysis activity"/>
    <property type="evidence" value="ECO:0007669"/>
    <property type="project" value="InterPro"/>
</dbReference>
<organism evidence="4 5">
    <name type="scientific">Octadecabacter arcticus 238</name>
    <dbReference type="NCBI Taxonomy" id="391616"/>
    <lineage>
        <taxon>Bacteria</taxon>
        <taxon>Pseudomonadati</taxon>
        <taxon>Pseudomonadota</taxon>
        <taxon>Alphaproteobacteria</taxon>
        <taxon>Rhodobacterales</taxon>
        <taxon>Roseobacteraceae</taxon>
        <taxon>Octadecabacter</taxon>
    </lineage>
</organism>
<evidence type="ECO:0000256" key="2">
    <source>
        <dbReference type="ARBA" id="ARBA00022840"/>
    </source>
</evidence>
<keyword evidence="1" id="KW-0547">Nucleotide-binding</keyword>
<proteinExistence type="predicted"/>
<evidence type="ECO:0000259" key="3">
    <source>
        <dbReference type="PROSITE" id="PS50893"/>
    </source>
</evidence>
<dbReference type="PANTHER" id="PTHR43790">
    <property type="entry name" value="CARBOHYDRATE TRANSPORT ATP-BINDING PROTEIN MG119-RELATED"/>
    <property type="match status" value="1"/>
</dbReference>
<dbReference type="InterPro" id="IPR027417">
    <property type="entry name" value="P-loop_NTPase"/>
</dbReference>
<reference evidence="4 5" key="1">
    <citation type="journal article" date="2013" name="PLoS ONE">
        <title>Poles Apart: Arctic and Antarctic Octadecabacter strains Share High Genome Plasticity and a New Type of Xanthorhodopsin.</title>
        <authorList>
            <person name="Vollmers J."/>
            <person name="Voget S."/>
            <person name="Dietrich S."/>
            <person name="Gollnow K."/>
            <person name="Smits M."/>
            <person name="Meyer K."/>
            <person name="Brinkhoff T."/>
            <person name="Simon M."/>
            <person name="Daniel R."/>
        </authorList>
    </citation>
    <scope>NUCLEOTIDE SEQUENCE [LARGE SCALE GENOMIC DNA]</scope>
    <source>
        <strain evidence="4 5">238</strain>
    </source>
</reference>
<protein>
    <submittedName>
        <fullName evidence="4">ABC transporter ATP-binding protein</fullName>
    </submittedName>
</protein>
<evidence type="ECO:0000313" key="4">
    <source>
        <dbReference type="EMBL" id="AGI73842.1"/>
    </source>
</evidence>
<keyword evidence="5" id="KW-1185">Reference proteome</keyword>
<dbReference type="STRING" id="391616.OA238_c39010"/>
<dbReference type="PROSITE" id="PS50893">
    <property type="entry name" value="ABC_TRANSPORTER_2"/>
    <property type="match status" value="2"/>
</dbReference>
<keyword evidence="2 4" id="KW-0067">ATP-binding</keyword>
<evidence type="ECO:0000313" key="5">
    <source>
        <dbReference type="Proteomes" id="UP000004688"/>
    </source>
</evidence>
<dbReference type="SMART" id="SM00382">
    <property type="entry name" value="AAA"/>
    <property type="match status" value="2"/>
</dbReference>
<dbReference type="Pfam" id="PF00005">
    <property type="entry name" value="ABC_tran"/>
    <property type="match status" value="2"/>
</dbReference>
<dbReference type="InterPro" id="IPR050107">
    <property type="entry name" value="ABC_carbohydrate_import_ATPase"/>
</dbReference>